<dbReference type="PANTHER" id="PTHR11267">
    <property type="entry name" value="T-BOX PROTEIN-RELATED"/>
    <property type="match status" value="1"/>
</dbReference>
<keyword evidence="4" id="KW-0804">Transcription</keyword>
<dbReference type="SUPFAM" id="SSF49417">
    <property type="entry name" value="p53-like transcription factors"/>
    <property type="match status" value="1"/>
</dbReference>
<organism evidence="9 10">
    <name type="scientific">Limulus polyphemus</name>
    <name type="common">Atlantic horseshoe crab</name>
    <dbReference type="NCBI Taxonomy" id="6850"/>
    <lineage>
        <taxon>Eukaryota</taxon>
        <taxon>Metazoa</taxon>
        <taxon>Ecdysozoa</taxon>
        <taxon>Arthropoda</taxon>
        <taxon>Chelicerata</taxon>
        <taxon>Merostomata</taxon>
        <taxon>Xiphosura</taxon>
        <taxon>Limulidae</taxon>
        <taxon>Limulus</taxon>
    </lineage>
</organism>
<dbReference type="PANTHER" id="PTHR11267:SF195">
    <property type="entry name" value="OPTOMOTOR-BLIND-RELATED-GENE-1, ISOFORM A"/>
    <property type="match status" value="1"/>
</dbReference>
<dbReference type="InterPro" id="IPR036960">
    <property type="entry name" value="T-box_sf"/>
</dbReference>
<dbReference type="Gene3D" id="2.60.40.820">
    <property type="entry name" value="Transcription factor, T-box"/>
    <property type="match status" value="1"/>
</dbReference>
<evidence type="ECO:0000313" key="10">
    <source>
        <dbReference type="RefSeq" id="XP_013782115.2"/>
    </source>
</evidence>
<dbReference type="InterPro" id="IPR018186">
    <property type="entry name" value="TF_T-box_CS"/>
</dbReference>
<dbReference type="SMART" id="SM00425">
    <property type="entry name" value="TBOX"/>
    <property type="match status" value="1"/>
</dbReference>
<dbReference type="InterPro" id="IPR046360">
    <property type="entry name" value="T-box_DNA-bd"/>
</dbReference>
<feature type="region of interest" description="Disordered" evidence="7">
    <location>
        <begin position="361"/>
        <end position="401"/>
    </location>
</feature>
<evidence type="ECO:0000256" key="1">
    <source>
        <dbReference type="ARBA" id="ARBA00004123"/>
    </source>
</evidence>
<keyword evidence="9" id="KW-1185">Reference proteome</keyword>
<dbReference type="Pfam" id="PF00907">
    <property type="entry name" value="T-box"/>
    <property type="match status" value="1"/>
</dbReference>
<evidence type="ECO:0000256" key="7">
    <source>
        <dbReference type="SAM" id="MobiDB-lite"/>
    </source>
</evidence>
<accession>A0ABM1BHJ1</accession>
<evidence type="ECO:0000256" key="2">
    <source>
        <dbReference type="ARBA" id="ARBA00023015"/>
    </source>
</evidence>
<sequence>MQLDLNAVVFNLGINMYNPLAQKTCEFTIDSLMTEATSDPYLAITDQQPSLPTLGLATGTTVHTSGNCYYGWAGSPLQTSPVSLNSRSPVKDMEALLLNTSTERLSLAEAYRSYTADTFDVQDFKEHGSCSQSPVNSDPSYSPNKPMHPKLVSVNCTLEMKSLWEEFNQMETEMIVTKAGRRMFPSFQVRVFGMDNLAEYMMMTDFVPVDDKRYRYSFQSSTWIVSGKSDPVMPPRIHVHQDSPAKGSQWMKQVVSFDRLKLTNNQMDNNGHIILNSMHRYQPRVHVLYCNLKEEEPFQTQNFKTFVFPETKFIAVTAYQNHRITQLKIASNPFAKGFREGDSQRWSASSALSDMFARLPPIQRPRNPQRPSSLHLLGLSQDSSVSKTEKEDPNDELSGGSLLSRVIGSSLQLTGGLHVPSQLSHGDQGGCPVGQPYAGDVCNYGPVYDSYMYQMKNNNPPYSRPPLHYSSYQSTHKYNGLYPARPVQEDFSYSPK</sequence>
<name>A0ABM1BHJ1_LIMPO</name>
<feature type="domain" description="T-box" evidence="8">
    <location>
        <begin position="158"/>
        <end position="340"/>
    </location>
</feature>
<keyword evidence="3 6" id="KW-0238">DNA-binding</keyword>
<keyword evidence="5 6" id="KW-0539">Nucleus</keyword>
<gene>
    <name evidence="10" type="primary">LOC106466380</name>
</gene>
<dbReference type="PROSITE" id="PS50252">
    <property type="entry name" value="TBOX_3"/>
    <property type="match status" value="1"/>
</dbReference>
<protein>
    <submittedName>
        <fullName evidence="10">T-box transcription factor TBX1-like</fullName>
    </submittedName>
</protein>
<dbReference type="Proteomes" id="UP000694941">
    <property type="component" value="Unplaced"/>
</dbReference>
<evidence type="ECO:0000256" key="6">
    <source>
        <dbReference type="PROSITE-ProRule" id="PRU00201"/>
    </source>
</evidence>
<evidence type="ECO:0000313" key="9">
    <source>
        <dbReference type="Proteomes" id="UP000694941"/>
    </source>
</evidence>
<dbReference type="RefSeq" id="XP_013782115.2">
    <property type="nucleotide sequence ID" value="XM_013926661.2"/>
</dbReference>
<reference evidence="10" key="1">
    <citation type="submission" date="2025-08" db="UniProtKB">
        <authorList>
            <consortium name="RefSeq"/>
        </authorList>
    </citation>
    <scope>IDENTIFICATION</scope>
    <source>
        <tissue evidence="10">Muscle</tissue>
    </source>
</reference>
<dbReference type="InterPro" id="IPR008967">
    <property type="entry name" value="p53-like_TF_DNA-bd_sf"/>
</dbReference>
<dbReference type="PRINTS" id="PR00937">
    <property type="entry name" value="TBOX"/>
</dbReference>
<proteinExistence type="predicted"/>
<evidence type="ECO:0000256" key="3">
    <source>
        <dbReference type="ARBA" id="ARBA00023125"/>
    </source>
</evidence>
<feature type="compositionally biased region" description="Low complexity" evidence="7">
    <location>
        <begin position="361"/>
        <end position="374"/>
    </location>
</feature>
<dbReference type="CDD" id="cd20187">
    <property type="entry name" value="T-box_TBX1_10-like"/>
    <property type="match status" value="1"/>
</dbReference>
<keyword evidence="2" id="KW-0805">Transcription regulation</keyword>
<evidence type="ECO:0000259" key="8">
    <source>
        <dbReference type="PROSITE" id="PS50252"/>
    </source>
</evidence>
<evidence type="ECO:0000256" key="4">
    <source>
        <dbReference type="ARBA" id="ARBA00023163"/>
    </source>
</evidence>
<dbReference type="InterPro" id="IPR001699">
    <property type="entry name" value="TF_T-box"/>
</dbReference>
<feature type="region of interest" description="Disordered" evidence="7">
    <location>
        <begin position="126"/>
        <end position="146"/>
    </location>
</feature>
<comment type="caution">
    <text evidence="6">Lacks conserved residue(s) required for the propagation of feature annotation.</text>
</comment>
<dbReference type="GeneID" id="106466380"/>
<comment type="subcellular location">
    <subcellularLocation>
        <location evidence="1 6">Nucleus</location>
    </subcellularLocation>
</comment>
<evidence type="ECO:0000256" key="5">
    <source>
        <dbReference type="ARBA" id="ARBA00023242"/>
    </source>
</evidence>
<dbReference type="PROSITE" id="PS01283">
    <property type="entry name" value="TBOX_1"/>
    <property type="match status" value="1"/>
</dbReference>
<feature type="compositionally biased region" description="Polar residues" evidence="7">
    <location>
        <begin position="129"/>
        <end position="143"/>
    </location>
</feature>